<feature type="chain" id="PRO_5041219980" description="Secreted protein" evidence="1">
    <location>
        <begin position="17"/>
        <end position="100"/>
    </location>
</feature>
<organism evidence="2 3">
    <name type="scientific">Armillaria luteobubalina</name>
    <dbReference type="NCBI Taxonomy" id="153913"/>
    <lineage>
        <taxon>Eukaryota</taxon>
        <taxon>Fungi</taxon>
        <taxon>Dikarya</taxon>
        <taxon>Basidiomycota</taxon>
        <taxon>Agaricomycotina</taxon>
        <taxon>Agaricomycetes</taxon>
        <taxon>Agaricomycetidae</taxon>
        <taxon>Agaricales</taxon>
        <taxon>Marasmiineae</taxon>
        <taxon>Physalacriaceae</taxon>
        <taxon>Armillaria</taxon>
    </lineage>
</organism>
<keyword evidence="1" id="KW-0732">Signal</keyword>
<feature type="signal peptide" evidence="1">
    <location>
        <begin position="1"/>
        <end position="16"/>
    </location>
</feature>
<dbReference type="EMBL" id="JAUEPU010000045">
    <property type="protein sequence ID" value="KAK0486769.1"/>
    <property type="molecule type" value="Genomic_DNA"/>
</dbReference>
<gene>
    <name evidence="2" type="ORF">EDD18DRAFT_1335598</name>
</gene>
<proteinExistence type="predicted"/>
<accession>A0AA39PNF3</accession>
<dbReference type="AlphaFoldDB" id="A0AA39PNF3"/>
<keyword evidence="3" id="KW-1185">Reference proteome</keyword>
<protein>
    <recommendedName>
        <fullName evidence="4">Secreted protein</fullName>
    </recommendedName>
</protein>
<reference evidence="2" key="1">
    <citation type="submission" date="2023-06" db="EMBL/GenBank/DDBJ databases">
        <authorList>
            <consortium name="Lawrence Berkeley National Laboratory"/>
            <person name="Ahrendt S."/>
            <person name="Sahu N."/>
            <person name="Indic B."/>
            <person name="Wong-Bajracharya J."/>
            <person name="Merenyi Z."/>
            <person name="Ke H.-M."/>
            <person name="Monk M."/>
            <person name="Kocsube S."/>
            <person name="Drula E."/>
            <person name="Lipzen A."/>
            <person name="Balint B."/>
            <person name="Henrissat B."/>
            <person name="Andreopoulos B."/>
            <person name="Martin F.M."/>
            <person name="Harder C.B."/>
            <person name="Rigling D."/>
            <person name="Ford K.L."/>
            <person name="Foster G.D."/>
            <person name="Pangilinan J."/>
            <person name="Papanicolaou A."/>
            <person name="Barry K."/>
            <person name="LaButti K."/>
            <person name="Viragh M."/>
            <person name="Koriabine M."/>
            <person name="Yan M."/>
            <person name="Riley R."/>
            <person name="Champramary S."/>
            <person name="Plett K.L."/>
            <person name="Tsai I.J."/>
            <person name="Slot J."/>
            <person name="Sipos G."/>
            <person name="Plett J."/>
            <person name="Nagy L.G."/>
            <person name="Grigoriev I.V."/>
        </authorList>
    </citation>
    <scope>NUCLEOTIDE SEQUENCE</scope>
    <source>
        <strain evidence="2">HWK02</strain>
    </source>
</reference>
<evidence type="ECO:0000313" key="3">
    <source>
        <dbReference type="Proteomes" id="UP001175228"/>
    </source>
</evidence>
<dbReference type="Proteomes" id="UP001175228">
    <property type="component" value="Unassembled WGS sequence"/>
</dbReference>
<evidence type="ECO:0000256" key="1">
    <source>
        <dbReference type="SAM" id="SignalP"/>
    </source>
</evidence>
<evidence type="ECO:0008006" key="4">
    <source>
        <dbReference type="Google" id="ProtNLM"/>
    </source>
</evidence>
<name>A0AA39PNF3_9AGAR</name>
<comment type="caution">
    <text evidence="2">The sequence shown here is derived from an EMBL/GenBank/DDBJ whole genome shotgun (WGS) entry which is preliminary data.</text>
</comment>
<evidence type="ECO:0000313" key="2">
    <source>
        <dbReference type="EMBL" id="KAK0486769.1"/>
    </source>
</evidence>
<sequence length="100" mass="11196">MFVLALAPLFLSAAKAVLYADLDMRDLRNRTLWIFLVRIPAWPSAQMRASTWTTSARYRSPPSIRTSYATALPLGYATSSWGMRVSWSKPRLSSSHGSMA</sequence>